<feature type="binding site" evidence="2">
    <location>
        <position position="137"/>
    </location>
    <ligand>
        <name>Mn(2+)</name>
        <dbReference type="ChEBI" id="CHEBI:29035"/>
        <label>2</label>
    </ligand>
</feature>
<keyword evidence="5" id="KW-1185">Reference proteome</keyword>
<dbReference type="Proteomes" id="UP000427906">
    <property type="component" value="Chromosome"/>
</dbReference>
<keyword evidence="2" id="KW-0479">Metal-binding</keyword>
<organism evidence="4 5">
    <name type="scientific">Desulfosarcina alkanivorans</name>
    <dbReference type="NCBI Taxonomy" id="571177"/>
    <lineage>
        <taxon>Bacteria</taxon>
        <taxon>Pseudomonadati</taxon>
        <taxon>Thermodesulfobacteriota</taxon>
        <taxon>Desulfobacteria</taxon>
        <taxon>Desulfobacterales</taxon>
        <taxon>Desulfosarcinaceae</taxon>
        <taxon>Desulfosarcina</taxon>
    </lineage>
</organism>
<dbReference type="PANTHER" id="PTHR11014:SF63">
    <property type="entry name" value="METALLOPEPTIDASE, PUTATIVE (AFU_ORTHOLOGUE AFUA_6G09600)-RELATED"/>
    <property type="match status" value="1"/>
</dbReference>
<protein>
    <submittedName>
        <fullName evidence="4">Peptidase M20</fullName>
    </submittedName>
</protein>
<dbReference type="KEGG" id="dalk:DSCA_47110"/>
<dbReference type="NCBIfam" id="TIGR01891">
    <property type="entry name" value="amidohydrolases"/>
    <property type="match status" value="1"/>
</dbReference>
<dbReference type="SUPFAM" id="SSF53187">
    <property type="entry name" value="Zn-dependent exopeptidases"/>
    <property type="match status" value="1"/>
</dbReference>
<dbReference type="FunFam" id="3.30.70.360:FF:000001">
    <property type="entry name" value="N-acetyldiaminopimelate deacetylase"/>
    <property type="match status" value="1"/>
</dbReference>
<dbReference type="Pfam" id="PF01546">
    <property type="entry name" value="Peptidase_M20"/>
    <property type="match status" value="1"/>
</dbReference>
<dbReference type="GO" id="GO:0050118">
    <property type="term" value="F:N-acetyldiaminopimelate deacetylase activity"/>
    <property type="evidence" value="ECO:0007669"/>
    <property type="project" value="UniProtKB-ARBA"/>
</dbReference>
<dbReference type="SUPFAM" id="SSF55031">
    <property type="entry name" value="Bacterial exopeptidase dimerisation domain"/>
    <property type="match status" value="1"/>
</dbReference>
<evidence type="ECO:0000313" key="5">
    <source>
        <dbReference type="Proteomes" id="UP000427906"/>
    </source>
</evidence>
<feature type="binding site" evidence="2">
    <location>
        <position position="359"/>
    </location>
    <ligand>
        <name>Mn(2+)</name>
        <dbReference type="ChEBI" id="CHEBI:29035"/>
        <label>2</label>
    </ligand>
</feature>
<dbReference type="InterPro" id="IPR017439">
    <property type="entry name" value="Amidohydrolase"/>
</dbReference>
<dbReference type="OrthoDB" id="9777385at2"/>
<dbReference type="InterPro" id="IPR002933">
    <property type="entry name" value="Peptidase_M20"/>
</dbReference>
<feature type="binding site" evidence="2">
    <location>
        <position position="101"/>
    </location>
    <ligand>
        <name>Mn(2+)</name>
        <dbReference type="ChEBI" id="CHEBI:29035"/>
        <label>2</label>
    </ligand>
</feature>
<feature type="binding site" evidence="2">
    <location>
        <position position="103"/>
    </location>
    <ligand>
        <name>Mn(2+)</name>
        <dbReference type="ChEBI" id="CHEBI:29035"/>
        <label>2</label>
    </ligand>
</feature>
<dbReference type="GO" id="GO:0019877">
    <property type="term" value="P:diaminopimelate biosynthetic process"/>
    <property type="evidence" value="ECO:0007669"/>
    <property type="project" value="UniProtKB-ARBA"/>
</dbReference>
<dbReference type="Pfam" id="PF07687">
    <property type="entry name" value="M20_dimer"/>
    <property type="match status" value="1"/>
</dbReference>
<name>A0A5K7YUS2_9BACT</name>
<evidence type="ECO:0000256" key="1">
    <source>
        <dbReference type="ARBA" id="ARBA00022801"/>
    </source>
</evidence>
<reference evidence="4 5" key="1">
    <citation type="submission" date="2019-11" db="EMBL/GenBank/DDBJ databases">
        <title>Comparative genomics of hydrocarbon-degrading Desulfosarcina strains.</title>
        <authorList>
            <person name="Watanabe M."/>
            <person name="Kojima H."/>
            <person name="Fukui M."/>
        </authorList>
    </citation>
    <scope>NUCLEOTIDE SEQUENCE [LARGE SCALE GENOMIC DNA]</scope>
    <source>
        <strain evidence="4 5">PL12</strain>
    </source>
</reference>
<evidence type="ECO:0000259" key="3">
    <source>
        <dbReference type="Pfam" id="PF07687"/>
    </source>
</evidence>
<evidence type="ECO:0000256" key="2">
    <source>
        <dbReference type="PIRSR" id="PIRSR005962-1"/>
    </source>
</evidence>
<keyword evidence="2" id="KW-0464">Manganese</keyword>
<keyword evidence="1" id="KW-0378">Hydrolase</keyword>
<dbReference type="GO" id="GO:0046872">
    <property type="term" value="F:metal ion binding"/>
    <property type="evidence" value="ECO:0007669"/>
    <property type="project" value="UniProtKB-KW"/>
</dbReference>
<gene>
    <name evidence="4" type="ORF">DSCA_47110</name>
</gene>
<dbReference type="InterPro" id="IPR011650">
    <property type="entry name" value="Peptidase_M20_dimer"/>
</dbReference>
<feature type="domain" description="Peptidase M20 dimerisation" evidence="3">
    <location>
        <begin position="186"/>
        <end position="272"/>
    </location>
</feature>
<dbReference type="AlphaFoldDB" id="A0A5K7YUS2"/>
<sequence length="388" mass="41904">MNITDQVNSYRERIVTTRRDLHRIPELGFREKKTGTYVADYLKKEGLRVATGIARTGVTATLETGRPGPTLLVRADMDALPIHEATGLPFASEHPGVMHACGHDGHTAMALVTASVMNRLKDRIGGNIKFVFQPAEEGPGGAKPMIDAGVMDDPRVDYALGCHIWPDIPEGTIGIRAGALMAAMFSFDITIKGRGGHGALPHQCVDALDVGCQVVAALQRIVSRQMNPLRPTVVTVGRFRAGTAFNVIPETARLSGTARTFEPDTWRRWPDIIETVVKGVCDSMGAGYEATFEQGYPPTINDAGMAERMTRIAGEVVGLDRVVVPDPTLGGEDMSFFLEKAAGCYFCLGAGNDAYAGIHSPRFDFSEDILITGVETYCRAALDLLENP</sequence>
<proteinExistence type="predicted"/>
<dbReference type="RefSeq" id="WP_155318703.1">
    <property type="nucleotide sequence ID" value="NZ_AP021874.1"/>
</dbReference>
<dbReference type="EMBL" id="AP021874">
    <property type="protein sequence ID" value="BBO70781.1"/>
    <property type="molecule type" value="Genomic_DNA"/>
</dbReference>
<dbReference type="PIRSF" id="PIRSF005962">
    <property type="entry name" value="Pept_M20D_amidohydro"/>
    <property type="match status" value="1"/>
</dbReference>
<dbReference type="InterPro" id="IPR036264">
    <property type="entry name" value="Bact_exopeptidase_dim_dom"/>
</dbReference>
<feature type="binding site" evidence="2">
    <location>
        <position position="163"/>
    </location>
    <ligand>
        <name>Mn(2+)</name>
        <dbReference type="ChEBI" id="CHEBI:29035"/>
        <label>2</label>
    </ligand>
</feature>
<dbReference type="Gene3D" id="3.30.70.360">
    <property type="match status" value="1"/>
</dbReference>
<dbReference type="Gene3D" id="3.40.630.10">
    <property type="entry name" value="Zn peptidases"/>
    <property type="match status" value="1"/>
</dbReference>
<comment type="cofactor">
    <cofactor evidence="2">
        <name>Mn(2+)</name>
        <dbReference type="ChEBI" id="CHEBI:29035"/>
    </cofactor>
    <text evidence="2">The Mn(2+) ion enhances activity.</text>
</comment>
<accession>A0A5K7YUS2</accession>
<evidence type="ECO:0000313" key="4">
    <source>
        <dbReference type="EMBL" id="BBO70781.1"/>
    </source>
</evidence>
<dbReference type="PANTHER" id="PTHR11014">
    <property type="entry name" value="PEPTIDASE M20 FAMILY MEMBER"/>
    <property type="match status" value="1"/>
</dbReference>